<dbReference type="EC" id="5.3.3.2" evidence="3"/>
<dbReference type="Pfam" id="PF00293">
    <property type="entry name" value="NUDIX"/>
    <property type="match status" value="1"/>
</dbReference>
<dbReference type="AlphaFoldDB" id="A0A1J9QIP2"/>
<dbReference type="Proteomes" id="UP000183809">
    <property type="component" value="Unassembled WGS sequence"/>
</dbReference>
<dbReference type="GO" id="GO:0050992">
    <property type="term" value="P:dimethylallyl diphosphate biosynthetic process"/>
    <property type="evidence" value="ECO:0007669"/>
    <property type="project" value="UniProtKB-UniPathway"/>
</dbReference>
<evidence type="ECO:0000256" key="2">
    <source>
        <dbReference type="ARBA" id="ARBA00007579"/>
    </source>
</evidence>
<keyword evidence="4" id="KW-0414">Isoprene biosynthesis</keyword>
<sequence length="219" mass="24654">MQAEALLRGRKPVASYILQSYAPPAWIYGPACRLPPKPALSFGCKHGTPKQRASEKVTFPDLWTNTCCPHPLAVPDEMGVDLPSSIVGAQRAARRKLNHELGIHRGEVPLEDFKFLTRIHYLAASDGKWGEHEIDYVLLIKLERGGVALEVNPNEVRDTRWISSAELLDMFKDPAPKFTPWFKLICDIVLSKWWEHLDSGLGNLGDDEIRRIHKKGTLA</sequence>
<dbReference type="STRING" id="236234.A0A1J9QIP2"/>
<proteinExistence type="inferred from homology"/>
<dbReference type="RefSeq" id="XP_020124978.1">
    <property type="nucleotide sequence ID" value="XM_020270545.1"/>
</dbReference>
<dbReference type="CDD" id="cd02885">
    <property type="entry name" value="NUDIX_IPP_Isomerase"/>
    <property type="match status" value="1"/>
</dbReference>
<comment type="pathway">
    <text evidence="1">Isoprenoid biosynthesis; dimethylallyl diphosphate biosynthesis; dimethylallyl diphosphate from isopentenyl diphosphate: step 1/1.</text>
</comment>
<dbReference type="InterPro" id="IPR000086">
    <property type="entry name" value="NUDIX_hydrolase_dom"/>
</dbReference>
<keyword evidence="9" id="KW-1185">Reference proteome</keyword>
<dbReference type="GO" id="GO:0004452">
    <property type="term" value="F:isopentenyl-diphosphate delta-isomerase activity"/>
    <property type="evidence" value="ECO:0007669"/>
    <property type="project" value="UniProtKB-EC"/>
</dbReference>
<comment type="catalytic activity">
    <reaction evidence="6">
        <text>isopentenyl diphosphate = dimethylallyl diphosphate</text>
        <dbReference type="Rhea" id="RHEA:23284"/>
        <dbReference type="ChEBI" id="CHEBI:57623"/>
        <dbReference type="ChEBI" id="CHEBI:128769"/>
        <dbReference type="EC" id="5.3.3.2"/>
    </reaction>
    <physiologicalReaction direction="left-to-right" evidence="6">
        <dbReference type="Rhea" id="RHEA:23285"/>
    </physiologicalReaction>
</comment>
<dbReference type="PANTHER" id="PTHR10885">
    <property type="entry name" value="ISOPENTENYL-DIPHOSPHATE DELTA-ISOMERASE"/>
    <property type="match status" value="1"/>
</dbReference>
<dbReference type="GeneID" id="31010804"/>
<name>A0A1J9QIP2_9PEZI</name>
<evidence type="ECO:0000256" key="6">
    <source>
        <dbReference type="ARBA" id="ARBA00029294"/>
    </source>
</evidence>
<evidence type="ECO:0000256" key="3">
    <source>
        <dbReference type="ARBA" id="ARBA00012057"/>
    </source>
</evidence>
<dbReference type="InterPro" id="IPR011876">
    <property type="entry name" value="IsopentenylPP_isomerase_typ1"/>
</dbReference>
<dbReference type="GO" id="GO:0005737">
    <property type="term" value="C:cytoplasm"/>
    <property type="evidence" value="ECO:0007669"/>
    <property type="project" value="TreeGrafter"/>
</dbReference>
<dbReference type="InterPro" id="IPR015797">
    <property type="entry name" value="NUDIX_hydrolase-like_dom_sf"/>
</dbReference>
<feature type="domain" description="Nudix hydrolase" evidence="7">
    <location>
        <begin position="9"/>
        <end position="184"/>
    </location>
</feature>
<evidence type="ECO:0000259" key="7">
    <source>
        <dbReference type="PROSITE" id="PS51462"/>
    </source>
</evidence>
<dbReference type="Gene3D" id="3.90.79.10">
    <property type="entry name" value="Nucleoside Triphosphate Pyrophosphohydrolase"/>
    <property type="match status" value="1"/>
</dbReference>
<dbReference type="NCBIfam" id="TIGR02150">
    <property type="entry name" value="IPP_isom_1"/>
    <property type="match status" value="1"/>
</dbReference>
<evidence type="ECO:0000313" key="9">
    <source>
        <dbReference type="Proteomes" id="UP000183809"/>
    </source>
</evidence>
<dbReference type="UniPathway" id="UPA00059">
    <property type="reaction ID" value="UER00104"/>
</dbReference>
<organism evidence="8 9">
    <name type="scientific">Diplodia corticola</name>
    <dbReference type="NCBI Taxonomy" id="236234"/>
    <lineage>
        <taxon>Eukaryota</taxon>
        <taxon>Fungi</taxon>
        <taxon>Dikarya</taxon>
        <taxon>Ascomycota</taxon>
        <taxon>Pezizomycotina</taxon>
        <taxon>Dothideomycetes</taxon>
        <taxon>Dothideomycetes incertae sedis</taxon>
        <taxon>Botryosphaeriales</taxon>
        <taxon>Botryosphaeriaceae</taxon>
        <taxon>Diplodia</taxon>
    </lineage>
</organism>
<keyword evidence="5 8" id="KW-0413">Isomerase</keyword>
<accession>A0A1J9QIP2</accession>
<protein>
    <recommendedName>
        <fullName evidence="3">isopentenyl-diphosphate Delta-isomerase</fullName>
        <ecNumber evidence="3">5.3.3.2</ecNumber>
    </recommendedName>
</protein>
<reference evidence="8 9" key="1">
    <citation type="submission" date="2016-10" db="EMBL/GenBank/DDBJ databases">
        <title>Proteomics and genomics reveal pathogen-plant mechanisms compatible with a hemibiotrophic lifestyle of Diplodia corticola.</title>
        <authorList>
            <person name="Fernandes I."/>
            <person name="De Jonge R."/>
            <person name="Van De Peer Y."/>
            <person name="Devreese B."/>
            <person name="Alves A."/>
            <person name="Esteves A.C."/>
        </authorList>
    </citation>
    <scope>NUCLEOTIDE SEQUENCE [LARGE SCALE GENOMIC DNA]</scope>
    <source>
        <strain evidence="8 9">CBS 112549</strain>
    </source>
</reference>
<dbReference type="OrthoDB" id="510307at2759"/>
<dbReference type="PROSITE" id="PS51462">
    <property type="entry name" value="NUDIX"/>
    <property type="match status" value="1"/>
</dbReference>
<evidence type="ECO:0000256" key="1">
    <source>
        <dbReference type="ARBA" id="ARBA00004826"/>
    </source>
</evidence>
<evidence type="ECO:0000256" key="5">
    <source>
        <dbReference type="ARBA" id="ARBA00023235"/>
    </source>
</evidence>
<comment type="caution">
    <text evidence="8">The sequence shown here is derived from an EMBL/GenBank/DDBJ whole genome shotgun (WGS) entry which is preliminary data.</text>
</comment>
<dbReference type="SUPFAM" id="SSF55811">
    <property type="entry name" value="Nudix"/>
    <property type="match status" value="1"/>
</dbReference>
<evidence type="ECO:0000256" key="4">
    <source>
        <dbReference type="ARBA" id="ARBA00023229"/>
    </source>
</evidence>
<evidence type="ECO:0000313" key="8">
    <source>
        <dbReference type="EMBL" id="OJD28718.1"/>
    </source>
</evidence>
<dbReference type="PANTHER" id="PTHR10885:SF0">
    <property type="entry name" value="ISOPENTENYL-DIPHOSPHATE DELTA-ISOMERASE"/>
    <property type="match status" value="1"/>
</dbReference>
<gene>
    <name evidence="8" type="ORF">BKCO1_11700011</name>
</gene>
<dbReference type="GO" id="GO:0009240">
    <property type="term" value="P:isopentenyl diphosphate biosynthetic process"/>
    <property type="evidence" value="ECO:0007669"/>
    <property type="project" value="TreeGrafter"/>
</dbReference>
<dbReference type="EMBL" id="MNUE01000117">
    <property type="protein sequence ID" value="OJD28718.1"/>
    <property type="molecule type" value="Genomic_DNA"/>
</dbReference>
<comment type="similarity">
    <text evidence="2">Belongs to the IPP isomerase type 1 family.</text>
</comment>